<keyword evidence="8" id="KW-1185">Reference proteome</keyword>
<evidence type="ECO:0000313" key="7">
    <source>
        <dbReference type="EMBL" id="KXB33915.1"/>
    </source>
</evidence>
<dbReference type="InterPro" id="IPR004134">
    <property type="entry name" value="Peptidase_C1B"/>
</dbReference>
<dbReference type="AlphaFoldDB" id="A0A133XSJ1"/>
<keyword evidence="3 4" id="KW-0788">Thiol protease</keyword>
<dbReference type="OrthoDB" id="1111399at2"/>
<dbReference type="GO" id="GO:0043418">
    <property type="term" value="P:homocysteine catabolic process"/>
    <property type="evidence" value="ECO:0007669"/>
    <property type="project" value="TreeGrafter"/>
</dbReference>
<protein>
    <recommendedName>
        <fullName evidence="4">Aminopeptidase</fullName>
    </recommendedName>
</protein>
<organism evidence="7 8">
    <name type="scientific">Atopobium deltae</name>
    <dbReference type="NCBI Taxonomy" id="1393034"/>
    <lineage>
        <taxon>Bacteria</taxon>
        <taxon>Bacillati</taxon>
        <taxon>Actinomycetota</taxon>
        <taxon>Coriobacteriia</taxon>
        <taxon>Coriobacteriales</taxon>
        <taxon>Atopobiaceae</taxon>
        <taxon>Atopobium</taxon>
    </lineage>
</organism>
<dbReference type="InterPro" id="IPR000169">
    <property type="entry name" value="Pept_cys_AS"/>
</dbReference>
<dbReference type="Pfam" id="PF03051">
    <property type="entry name" value="Peptidase_C1_2"/>
    <property type="match status" value="2"/>
</dbReference>
<evidence type="ECO:0000256" key="3">
    <source>
        <dbReference type="ARBA" id="ARBA00022807"/>
    </source>
</evidence>
<dbReference type="Proteomes" id="UP000070675">
    <property type="component" value="Unassembled WGS sequence"/>
</dbReference>
<dbReference type="PANTHER" id="PTHR10363:SF2">
    <property type="entry name" value="BLEOMYCIN HYDROLASE"/>
    <property type="match status" value="1"/>
</dbReference>
<gene>
    <name evidence="7" type="ORF">HMPREF3192_01147</name>
</gene>
<dbReference type="PATRIC" id="fig|1393034.3.peg.1115"/>
<comment type="caution">
    <text evidence="7">The sequence shown here is derived from an EMBL/GenBank/DDBJ whole genome shotgun (WGS) entry which is preliminary data.</text>
</comment>
<proteinExistence type="inferred from homology"/>
<dbReference type="InterPro" id="IPR038765">
    <property type="entry name" value="Papain-like_cys_pep_sf"/>
</dbReference>
<dbReference type="SUPFAM" id="SSF54001">
    <property type="entry name" value="Cysteine proteinases"/>
    <property type="match status" value="1"/>
</dbReference>
<dbReference type="PROSITE" id="PS00139">
    <property type="entry name" value="THIOL_PROTEASE_CYS"/>
    <property type="match status" value="1"/>
</dbReference>
<keyword evidence="2 4" id="KW-0378">Hydrolase</keyword>
<comment type="similarity">
    <text evidence="4">Belongs to the peptidase C1 family.</text>
</comment>
<evidence type="ECO:0000256" key="4">
    <source>
        <dbReference type="PIRNR" id="PIRNR005700"/>
    </source>
</evidence>
<dbReference type="PIRSF" id="PIRSF005700">
    <property type="entry name" value="PepC"/>
    <property type="match status" value="1"/>
</dbReference>
<name>A0A133XSJ1_9ACTN</name>
<feature type="region of interest" description="Disordered" evidence="6">
    <location>
        <begin position="254"/>
        <end position="276"/>
    </location>
</feature>
<feature type="active site" evidence="5">
    <location>
        <position position="438"/>
    </location>
</feature>
<feature type="active site" evidence="5">
    <location>
        <position position="416"/>
    </location>
</feature>
<evidence type="ECO:0000256" key="1">
    <source>
        <dbReference type="ARBA" id="ARBA00022670"/>
    </source>
</evidence>
<dbReference type="EMBL" id="LSCR01000029">
    <property type="protein sequence ID" value="KXB33915.1"/>
    <property type="molecule type" value="Genomic_DNA"/>
</dbReference>
<dbReference type="GO" id="GO:0006508">
    <property type="term" value="P:proteolysis"/>
    <property type="evidence" value="ECO:0007669"/>
    <property type="project" value="UniProtKB-KW"/>
</dbReference>
<feature type="active site" evidence="5">
    <location>
        <position position="73"/>
    </location>
</feature>
<sequence>MSNATTVDATWAHQQAANFSADRANRVARNAVTSMDVMPAARDYNHMRTYHETYSVELPHTGDITNQRHSGRCWMFSAFNVARAATIKLLDVETFEFSQAYGMFYDKLEKANAFLENIIRLADKPLDDRELMSVLSDGMGDGGYWVFAMNLIAKWGLVPKDVMPETACSKASEQMDAQLERLLRRDAAILRKAAAAGAGVEELQAKKQELLSDVYKMLCICLGEPPAHFDFEVHVGKKCKVDASKLEEVLPKDKKDEKTVGAKADSADDDAKDDATSKVDDVKRILRDPHITPQEFAQRYVPFDPHDYAEIVFMPSSTAKMNTVYHVRSIDSVEGGMKNRFLNVNQTVLEQAAIAQLKAGEPVSMACDVMQEFPRCIKDFNNVLALDGLDLNGLFGMDLRMERTDMLDMGETCLTHAMTFQGVELDKNGEPVAWRVENSWGKDCGKDGYLYMTADWFRTYGGEVIVRREFLPDEIRDLWNNAEAVDADPWSNIARGLGACK</sequence>
<dbReference type="Gene3D" id="3.90.70.10">
    <property type="entry name" value="Cysteine proteinases"/>
    <property type="match status" value="1"/>
</dbReference>
<evidence type="ECO:0000256" key="5">
    <source>
        <dbReference type="PIRSR" id="PIRSR005700-1"/>
    </source>
</evidence>
<evidence type="ECO:0000313" key="8">
    <source>
        <dbReference type="Proteomes" id="UP000070675"/>
    </source>
</evidence>
<keyword evidence="4 7" id="KW-0031">Aminopeptidase</keyword>
<dbReference type="GO" id="GO:0005737">
    <property type="term" value="C:cytoplasm"/>
    <property type="evidence" value="ECO:0007669"/>
    <property type="project" value="TreeGrafter"/>
</dbReference>
<dbReference type="RefSeq" id="WP_066306007.1">
    <property type="nucleotide sequence ID" value="NZ_KQ959507.1"/>
</dbReference>
<dbReference type="GO" id="GO:0070005">
    <property type="term" value="F:cysteine-type aminopeptidase activity"/>
    <property type="evidence" value="ECO:0007669"/>
    <property type="project" value="InterPro"/>
</dbReference>
<evidence type="ECO:0000256" key="6">
    <source>
        <dbReference type="SAM" id="MobiDB-lite"/>
    </source>
</evidence>
<evidence type="ECO:0000256" key="2">
    <source>
        <dbReference type="ARBA" id="ARBA00022801"/>
    </source>
</evidence>
<dbReference type="STRING" id="1393034.HMPREF3192_01147"/>
<reference evidence="8" key="1">
    <citation type="submission" date="2016-01" db="EMBL/GenBank/DDBJ databases">
        <authorList>
            <person name="Mitreva M."/>
            <person name="Pepin K.H."/>
            <person name="Mihindukulasuriya K.A."/>
            <person name="Fulton R."/>
            <person name="Fronick C."/>
            <person name="O'Laughlin M."/>
            <person name="Miner T."/>
            <person name="Herter B."/>
            <person name="Rosa B.A."/>
            <person name="Cordes M."/>
            <person name="Tomlinson C."/>
            <person name="Wollam A."/>
            <person name="Palsikar V.B."/>
            <person name="Mardis E.R."/>
            <person name="Wilson R.K."/>
        </authorList>
    </citation>
    <scope>NUCLEOTIDE SEQUENCE [LARGE SCALE GENOMIC DNA]</scope>
    <source>
        <strain evidence="8">DNF00019</strain>
    </source>
</reference>
<keyword evidence="1 4" id="KW-0645">Protease</keyword>
<accession>A0A133XSJ1</accession>
<dbReference type="GO" id="GO:0009636">
    <property type="term" value="P:response to toxic substance"/>
    <property type="evidence" value="ECO:0007669"/>
    <property type="project" value="TreeGrafter"/>
</dbReference>
<dbReference type="PANTHER" id="PTHR10363">
    <property type="entry name" value="BLEOMYCIN HYDROLASE"/>
    <property type="match status" value="1"/>
</dbReference>